<gene>
    <name evidence="1" type="ORF">DEO72_LG10g1140</name>
</gene>
<name>A0A4D6NDC5_VIGUN</name>
<evidence type="ECO:0000313" key="1">
    <source>
        <dbReference type="EMBL" id="QCE09917.1"/>
    </source>
</evidence>
<organism evidence="1 2">
    <name type="scientific">Vigna unguiculata</name>
    <name type="common">Cowpea</name>
    <dbReference type="NCBI Taxonomy" id="3917"/>
    <lineage>
        <taxon>Eukaryota</taxon>
        <taxon>Viridiplantae</taxon>
        <taxon>Streptophyta</taxon>
        <taxon>Embryophyta</taxon>
        <taxon>Tracheophyta</taxon>
        <taxon>Spermatophyta</taxon>
        <taxon>Magnoliopsida</taxon>
        <taxon>eudicotyledons</taxon>
        <taxon>Gunneridae</taxon>
        <taxon>Pentapetalae</taxon>
        <taxon>rosids</taxon>
        <taxon>fabids</taxon>
        <taxon>Fabales</taxon>
        <taxon>Fabaceae</taxon>
        <taxon>Papilionoideae</taxon>
        <taxon>50 kb inversion clade</taxon>
        <taxon>NPAAA clade</taxon>
        <taxon>indigoferoid/millettioid clade</taxon>
        <taxon>Phaseoleae</taxon>
        <taxon>Vigna</taxon>
    </lineage>
</organism>
<evidence type="ECO:0000313" key="2">
    <source>
        <dbReference type="Proteomes" id="UP000501690"/>
    </source>
</evidence>
<dbReference type="EMBL" id="CP039354">
    <property type="protein sequence ID" value="QCE09917.1"/>
    <property type="molecule type" value="Genomic_DNA"/>
</dbReference>
<keyword evidence="2" id="KW-1185">Reference proteome</keyword>
<reference evidence="1 2" key="1">
    <citation type="submission" date="2019-04" db="EMBL/GenBank/DDBJ databases">
        <title>An improved genome assembly and genetic linkage map for asparagus bean, Vigna unguiculata ssp. sesquipedialis.</title>
        <authorList>
            <person name="Xia Q."/>
            <person name="Zhang R."/>
            <person name="Dong Y."/>
        </authorList>
    </citation>
    <scope>NUCLEOTIDE SEQUENCE [LARGE SCALE GENOMIC DNA]</scope>
    <source>
        <tissue evidence="1">Leaf</tissue>
    </source>
</reference>
<proteinExistence type="predicted"/>
<accession>A0A4D6NDC5</accession>
<dbReference type="AlphaFoldDB" id="A0A4D6NDC5"/>
<protein>
    <submittedName>
        <fullName evidence="1">Uncharacterized protein</fullName>
    </submittedName>
</protein>
<sequence>MRALGSTKLGLEDQLEQGISSGDADVDQEMLCHERVAKPWGIKDLAKGKQNPSVSCCGGCRCRSITVTPTCYYGKKYVGGAPKVHEELHGQRKWMKEWRQVGRHLQAMEGLLMGLGLKVHVGHVLGLEHDLGLGVDPSYKPCWDHIICVENYKEQRKKNLGVPKLQVGLVRLGLKKEGYGITVVIEEKGCDNVMNEEKVGGSVKIEERVVAIVNNEARGGDTVNSQQMGKSCMMVEEAVVDMKKIFDLETCIKSFEKMIKVLTRVVCVLNIIILPMLLMKN</sequence>
<dbReference type="Proteomes" id="UP000501690">
    <property type="component" value="Linkage Group LG10"/>
</dbReference>